<name>A0A7V2F2U1_UNCEI</name>
<dbReference type="GO" id="GO:0016491">
    <property type="term" value="F:oxidoreductase activity"/>
    <property type="evidence" value="ECO:0007669"/>
    <property type="project" value="UniProtKB-KW"/>
</dbReference>
<protein>
    <submittedName>
        <fullName evidence="3">Oxidoreductase</fullName>
    </submittedName>
</protein>
<feature type="domain" description="NADH:ubiquinone oxidoreductase-like 20kDa subunit" evidence="2">
    <location>
        <begin position="13"/>
        <end position="177"/>
    </location>
</feature>
<evidence type="ECO:0000256" key="1">
    <source>
        <dbReference type="ARBA" id="ARBA00023002"/>
    </source>
</evidence>
<gene>
    <name evidence="3" type="ORF">ENO08_01555</name>
</gene>
<keyword evidence="1" id="KW-0560">Oxidoreductase</keyword>
<comment type="caution">
    <text evidence="3">The sequence shown here is derived from an EMBL/GenBank/DDBJ whole genome shotgun (WGS) entry which is preliminary data.</text>
</comment>
<dbReference type="AlphaFoldDB" id="A0A7V2F2U1"/>
<evidence type="ECO:0000259" key="2">
    <source>
        <dbReference type="Pfam" id="PF01058"/>
    </source>
</evidence>
<dbReference type="Gene3D" id="3.40.50.700">
    <property type="entry name" value="NADH:ubiquinone oxidoreductase-like, 20kDa subunit"/>
    <property type="match status" value="1"/>
</dbReference>
<dbReference type="PANTHER" id="PTHR42845:SF2">
    <property type="entry name" value="F420-NON-REDUCING HYDROGENASE VHU SUBUNIT G"/>
    <property type="match status" value="1"/>
</dbReference>
<dbReference type="Pfam" id="PF01058">
    <property type="entry name" value="Oxidored_q6"/>
    <property type="match status" value="1"/>
</dbReference>
<dbReference type="Proteomes" id="UP000886069">
    <property type="component" value="Unassembled WGS sequence"/>
</dbReference>
<sequence>MKLKVGIYWGAACGGCDVAILDTHEKILEIADKMEIYLWPIAMDFKYDDVRKMEDGYLDAAVFSGAIRNSENEEIAKLLRRKSKVMIALGACAHIGGIPGLANFYTREEILKRVYLESESTDNKEGVIPQERWSADEGELELPRFYNTVKTLDQVVDVEYYIPGCPPVPLQIYSALSLIWDGMLPPPGSVIGAGERTLCDDCPRERDEKKITEIKRIQEIIPDPKKCFLEQGLICMGPVTRSGCGSRCIKSGVPCRGCYGQLEDVPDLGIKMLSAFASVLEPKEEKEIDALLDTIVDPLRTFHRFSMPASILRRKRT</sequence>
<dbReference type="GO" id="GO:0051536">
    <property type="term" value="F:iron-sulfur cluster binding"/>
    <property type="evidence" value="ECO:0007669"/>
    <property type="project" value="InterPro"/>
</dbReference>
<evidence type="ECO:0000313" key="3">
    <source>
        <dbReference type="EMBL" id="HER43127.1"/>
    </source>
</evidence>
<dbReference type="InterPro" id="IPR006137">
    <property type="entry name" value="NADH_UbQ_OxRdtase-like_20kDa"/>
</dbReference>
<proteinExistence type="predicted"/>
<dbReference type="InterPro" id="IPR037024">
    <property type="entry name" value="NiFe_Hase_small_N_sf"/>
</dbReference>
<organism evidence="3">
    <name type="scientific">Eiseniibacteriota bacterium</name>
    <dbReference type="NCBI Taxonomy" id="2212470"/>
    <lineage>
        <taxon>Bacteria</taxon>
        <taxon>Candidatus Eiseniibacteriota</taxon>
    </lineage>
</organism>
<dbReference type="InterPro" id="IPR051349">
    <property type="entry name" value="Hydrogenase_assoc-protein"/>
</dbReference>
<reference evidence="3" key="1">
    <citation type="journal article" date="2020" name="mSystems">
        <title>Genome- and Community-Level Interaction Insights into Carbon Utilization and Element Cycling Functions of Hydrothermarchaeota in Hydrothermal Sediment.</title>
        <authorList>
            <person name="Zhou Z."/>
            <person name="Liu Y."/>
            <person name="Xu W."/>
            <person name="Pan J."/>
            <person name="Luo Z.H."/>
            <person name="Li M."/>
        </authorList>
    </citation>
    <scope>NUCLEOTIDE SEQUENCE [LARGE SCALE GENOMIC DNA]</scope>
    <source>
        <strain evidence="3">SpSt-1233</strain>
    </source>
</reference>
<accession>A0A7V2F2U1</accession>
<dbReference type="PANTHER" id="PTHR42845">
    <property type="entry name" value="COENZYME F420-REDUCING HYDROGENASE, GAMMA SUBUNIT"/>
    <property type="match status" value="1"/>
</dbReference>
<dbReference type="EMBL" id="DSEC01000111">
    <property type="protein sequence ID" value="HER43127.1"/>
    <property type="molecule type" value="Genomic_DNA"/>
</dbReference>
<dbReference type="SUPFAM" id="SSF56770">
    <property type="entry name" value="HydA/Nqo6-like"/>
    <property type="match status" value="1"/>
</dbReference>